<dbReference type="EMBL" id="NCVQ01000006">
    <property type="protein sequence ID" value="PWZ21809.1"/>
    <property type="molecule type" value="Genomic_DNA"/>
</dbReference>
<gene>
    <name evidence="4" type="primary">OMT8_0</name>
    <name evidence="4" type="ORF">Zm00014a_042887</name>
</gene>
<dbReference type="GO" id="GO:0008168">
    <property type="term" value="F:methyltransferase activity"/>
    <property type="evidence" value="ECO:0007669"/>
    <property type="project" value="UniProtKB-KW"/>
</dbReference>
<sequence length="388" mass="43821">MDIRRDFHMAEGEGEWSYSKNCRRQQVAVRETRPMVETAVKQVYAALLPRTMVVADLGCSAGPNTLLFISSVLSSIAAAAAAERCKPPSGGGDDDDHHVELQFVLNDLPGNDFNHLFRSVEEEFRRAAGCERGPPPPPYYVMGLPESYYNRLFPRQSVHLFHSSYCLQWRSQEPEGLEAWRKPCLNEDNIYIAMNFREASLAKLFQEQFQKDFSLFLNLRHEELVHGGRMVLIFLGRKNEDVYSGDLNQLFALVATALQSLVLKGLVEKEKLESFNLPVYGPSVGEVEELVTRSGLQFSMDLIKQFEMNWDPFDDSEGDNDVVVVEDSARSSVNVAKLIRSVLKALVVRHFGEAVLDACFAEFGRLVAEHLGKEKTKFTTIAMCLKKE</sequence>
<dbReference type="SUPFAM" id="SSF53335">
    <property type="entry name" value="S-adenosyl-L-methionine-dependent methyltransferases"/>
    <property type="match status" value="1"/>
</dbReference>
<dbReference type="GO" id="GO:0046872">
    <property type="term" value="F:metal ion binding"/>
    <property type="evidence" value="ECO:0007669"/>
    <property type="project" value="UniProtKB-KW"/>
</dbReference>
<evidence type="ECO:0000256" key="2">
    <source>
        <dbReference type="ARBA" id="ARBA00022723"/>
    </source>
</evidence>
<name>A0A3L6EMA1_MAIZE</name>
<comment type="similarity">
    <text evidence="1">Belongs to the methyltransferase superfamily. Type-7 methyltransferase family. SABATH subfamily.</text>
</comment>
<keyword evidence="2" id="KW-0479">Metal-binding</keyword>
<dbReference type="Pfam" id="PF03492">
    <property type="entry name" value="Methyltransf_7"/>
    <property type="match status" value="1"/>
</dbReference>
<dbReference type="InterPro" id="IPR042086">
    <property type="entry name" value="MeTrfase_capping"/>
</dbReference>
<evidence type="ECO:0000256" key="3">
    <source>
        <dbReference type="ARBA" id="ARBA00022842"/>
    </source>
</evidence>
<dbReference type="InterPro" id="IPR029063">
    <property type="entry name" value="SAM-dependent_MTases_sf"/>
</dbReference>
<dbReference type="Gene3D" id="1.10.1200.270">
    <property type="entry name" value="Methyltransferase, alpha-helical capping domain"/>
    <property type="match status" value="1"/>
</dbReference>
<dbReference type="Gene3D" id="3.40.50.150">
    <property type="entry name" value="Vaccinia Virus protein VP39"/>
    <property type="match status" value="1"/>
</dbReference>
<keyword evidence="4" id="KW-0489">Methyltransferase</keyword>
<dbReference type="AlphaFoldDB" id="A0A3L6EMA1"/>
<reference evidence="4" key="1">
    <citation type="journal article" date="2018" name="Nat. Genet.">
        <title>Extensive intraspecific gene order and gene structural variations between Mo17 and other maize genomes.</title>
        <authorList>
            <person name="Sun S."/>
            <person name="Zhou Y."/>
            <person name="Chen J."/>
            <person name="Shi J."/>
            <person name="Zhao H."/>
            <person name="Zhao H."/>
            <person name="Song W."/>
            <person name="Zhang M."/>
            <person name="Cui Y."/>
            <person name="Dong X."/>
            <person name="Liu H."/>
            <person name="Ma X."/>
            <person name="Jiao Y."/>
            <person name="Wang B."/>
            <person name="Wei X."/>
            <person name="Stein J.C."/>
            <person name="Glaubitz J.C."/>
            <person name="Lu F."/>
            <person name="Yu G."/>
            <person name="Liang C."/>
            <person name="Fengler K."/>
            <person name="Li B."/>
            <person name="Rafalski A."/>
            <person name="Schnable P.S."/>
            <person name="Ware D.H."/>
            <person name="Buckler E.S."/>
            <person name="Lai J."/>
        </authorList>
    </citation>
    <scope>NUCLEOTIDE SEQUENCE [LARGE SCALE GENOMIC DNA]</scope>
    <source>
        <tissue evidence="4">Seedling</tissue>
    </source>
</reference>
<keyword evidence="4" id="KW-0808">Transferase</keyword>
<proteinExistence type="inferred from homology"/>
<dbReference type="Proteomes" id="UP000251960">
    <property type="component" value="Chromosome 5"/>
</dbReference>
<evidence type="ECO:0000313" key="4">
    <source>
        <dbReference type="EMBL" id="PWZ21809.1"/>
    </source>
</evidence>
<dbReference type="GO" id="GO:0032259">
    <property type="term" value="P:methylation"/>
    <property type="evidence" value="ECO:0007669"/>
    <property type="project" value="UniProtKB-KW"/>
</dbReference>
<dbReference type="ExpressionAtlas" id="A0A3L6EMA1">
    <property type="expression patterns" value="baseline and differential"/>
</dbReference>
<organism evidence="4">
    <name type="scientific">Zea mays</name>
    <name type="common">Maize</name>
    <dbReference type="NCBI Taxonomy" id="4577"/>
    <lineage>
        <taxon>Eukaryota</taxon>
        <taxon>Viridiplantae</taxon>
        <taxon>Streptophyta</taxon>
        <taxon>Embryophyta</taxon>
        <taxon>Tracheophyta</taxon>
        <taxon>Spermatophyta</taxon>
        <taxon>Magnoliopsida</taxon>
        <taxon>Liliopsida</taxon>
        <taxon>Poales</taxon>
        <taxon>Poaceae</taxon>
        <taxon>PACMAD clade</taxon>
        <taxon>Panicoideae</taxon>
        <taxon>Andropogonodae</taxon>
        <taxon>Andropogoneae</taxon>
        <taxon>Tripsacinae</taxon>
        <taxon>Zea</taxon>
    </lineage>
</organism>
<keyword evidence="3" id="KW-0460">Magnesium</keyword>
<dbReference type="InterPro" id="IPR005299">
    <property type="entry name" value="MeTrfase_7"/>
</dbReference>
<evidence type="ECO:0000256" key="1">
    <source>
        <dbReference type="ARBA" id="ARBA00008908"/>
    </source>
</evidence>
<comment type="caution">
    <text evidence="4">The sequence shown here is derived from an EMBL/GenBank/DDBJ whole genome shotgun (WGS) entry which is preliminary data.</text>
</comment>
<accession>A0A3L6EMA1</accession>
<dbReference type="PANTHER" id="PTHR31009">
    <property type="entry name" value="S-ADENOSYL-L-METHIONINE:CARBOXYL METHYLTRANSFERASE FAMILY PROTEIN"/>
    <property type="match status" value="1"/>
</dbReference>
<protein>
    <submittedName>
        <fullName evidence="4">Benzoate O-methyltransferase</fullName>
    </submittedName>
</protein>